<dbReference type="PANTHER" id="PTHR45586:SF15">
    <property type="entry name" value="TPR REPEAT-CONTAINING PROTEIN YPIA"/>
    <property type="match status" value="1"/>
</dbReference>
<reference evidence="5" key="1">
    <citation type="submission" date="2016-10" db="EMBL/GenBank/DDBJ databases">
        <authorList>
            <person name="Varghese N."/>
            <person name="Submissions S."/>
        </authorList>
    </citation>
    <scope>NUCLEOTIDE SEQUENCE [LARGE SCALE GENOMIC DNA]</scope>
    <source>
        <strain evidence="5">DSM 25751</strain>
    </source>
</reference>
<organism evidence="4 5">
    <name type="scientific">Alkalibacterium gilvum</name>
    <dbReference type="NCBI Taxonomy" id="1130080"/>
    <lineage>
        <taxon>Bacteria</taxon>
        <taxon>Bacillati</taxon>
        <taxon>Bacillota</taxon>
        <taxon>Bacilli</taxon>
        <taxon>Lactobacillales</taxon>
        <taxon>Carnobacteriaceae</taxon>
        <taxon>Alkalibacterium</taxon>
    </lineage>
</organism>
<dbReference type="Pfam" id="PF12895">
    <property type="entry name" value="ANAPC3"/>
    <property type="match status" value="1"/>
</dbReference>
<dbReference type="Gene3D" id="1.25.40.10">
    <property type="entry name" value="Tetratricopeptide repeat domain"/>
    <property type="match status" value="2"/>
</dbReference>
<keyword evidence="5" id="KW-1185">Reference proteome</keyword>
<dbReference type="PANTHER" id="PTHR45586">
    <property type="entry name" value="TPR REPEAT-CONTAINING PROTEIN PA4667"/>
    <property type="match status" value="1"/>
</dbReference>
<dbReference type="InterPro" id="IPR051012">
    <property type="entry name" value="CellSynth/LPSAsmb/PSIAsmb"/>
</dbReference>
<evidence type="ECO:0000256" key="2">
    <source>
        <dbReference type="ARBA" id="ARBA00022803"/>
    </source>
</evidence>
<evidence type="ECO:0000256" key="1">
    <source>
        <dbReference type="ARBA" id="ARBA00022737"/>
    </source>
</evidence>
<keyword evidence="2 3" id="KW-0802">TPR repeat</keyword>
<feature type="repeat" description="TPR" evidence="3">
    <location>
        <begin position="340"/>
        <end position="373"/>
    </location>
</feature>
<dbReference type="AlphaFoldDB" id="A0A1H6RUH7"/>
<proteinExistence type="predicted"/>
<dbReference type="InterPro" id="IPR019734">
    <property type="entry name" value="TPR_rpt"/>
</dbReference>
<feature type="repeat" description="TPR" evidence="3">
    <location>
        <begin position="171"/>
        <end position="204"/>
    </location>
</feature>
<dbReference type="OrthoDB" id="2080803at2"/>
<evidence type="ECO:0000256" key="3">
    <source>
        <dbReference type="PROSITE-ProRule" id="PRU00339"/>
    </source>
</evidence>
<name>A0A1H6RUH7_9LACT</name>
<dbReference type="SMART" id="SM00028">
    <property type="entry name" value="TPR"/>
    <property type="match status" value="5"/>
</dbReference>
<gene>
    <name evidence="4" type="ORF">SAMN04488113_10325</name>
</gene>
<sequence>MSYSTQMIEAIQSEELDLASELLRQAIDMDNDEDLYALIETLYDLGFLNETREVVTELITRHPDDDGLTLTLAEIAIEEGDELEAFDRLSQVDPSSPYYVQSLLVSADYYQTLELPEVSREKLLEAKKLMPEEPVIDFALGELLFTSGKYRDAIGYYERLLTDHHLEFAGTSIYGRLGSAYGIIGDLDNAIDYMNEAVEMQESTEHLFQLGYLYFQKEDYTRSTELFNKVKEQDPSYTSVYVYLAQGYLKQNNEEEALKIVEEGRFYDKENPLLYSVGAEASLAKGDTETAESFYFKALDRDPENLTLTLHLSNLLIEQERFQEALKLMEVKLEAGEEDPQLFWNSAKAYNSEEDFDNARDKYERAYDLLKDSPEFLKDYAVFLREDGDKDGFVQLSKHYLTMKPDDLEVAEWVNNEELY</sequence>
<dbReference type="PROSITE" id="PS50005">
    <property type="entry name" value="TPR"/>
    <property type="match status" value="2"/>
</dbReference>
<dbReference type="InterPro" id="IPR011990">
    <property type="entry name" value="TPR-like_helical_dom_sf"/>
</dbReference>
<dbReference type="SUPFAM" id="SSF48452">
    <property type="entry name" value="TPR-like"/>
    <property type="match status" value="2"/>
</dbReference>
<dbReference type="STRING" id="1130080.SAMN04488113_10325"/>
<protein>
    <submittedName>
        <fullName evidence="4">Tetratricopeptide repeat-containing protein</fullName>
    </submittedName>
</protein>
<evidence type="ECO:0000313" key="5">
    <source>
        <dbReference type="Proteomes" id="UP000198564"/>
    </source>
</evidence>
<keyword evidence="1" id="KW-0677">Repeat</keyword>
<dbReference type="EMBL" id="FNYW01000003">
    <property type="protein sequence ID" value="SEI55440.1"/>
    <property type="molecule type" value="Genomic_DNA"/>
</dbReference>
<accession>A0A1H6RUH7</accession>
<dbReference type="RefSeq" id="WP_091632613.1">
    <property type="nucleotide sequence ID" value="NZ_FNYW01000003.1"/>
</dbReference>
<dbReference type="Proteomes" id="UP000198564">
    <property type="component" value="Unassembled WGS sequence"/>
</dbReference>
<evidence type="ECO:0000313" key="4">
    <source>
        <dbReference type="EMBL" id="SEI55440.1"/>
    </source>
</evidence>
<dbReference type="Pfam" id="PF14559">
    <property type="entry name" value="TPR_19"/>
    <property type="match status" value="1"/>
</dbReference>